<feature type="signal peptide" evidence="1">
    <location>
        <begin position="1"/>
        <end position="20"/>
    </location>
</feature>
<gene>
    <name evidence="2" type="ORF">EV213_12050</name>
</gene>
<accession>A0A4R6TVU7</accession>
<evidence type="ECO:0000256" key="1">
    <source>
        <dbReference type="SAM" id="SignalP"/>
    </source>
</evidence>
<organism evidence="2 3">
    <name type="scientific">Aureibacillus halotolerans</name>
    <dbReference type="NCBI Taxonomy" id="1508390"/>
    <lineage>
        <taxon>Bacteria</taxon>
        <taxon>Bacillati</taxon>
        <taxon>Bacillota</taxon>
        <taxon>Bacilli</taxon>
        <taxon>Bacillales</taxon>
        <taxon>Bacillaceae</taxon>
        <taxon>Aureibacillus</taxon>
    </lineage>
</organism>
<sequence length="136" mass="14777">MKGLLLTVCGVCLLVGIAQAQAFTNPPQATAPLATEGSYETVDAWLRQATPTEEDSREALQDLAFLGSEVSTGAEAMRFFSYATEAMAVVSHQETVKLEVGTVLVQANQAAQWLDHGDQLFQKRFEIAVEMAQLEK</sequence>
<proteinExistence type="predicted"/>
<keyword evidence="1" id="KW-0732">Signal</keyword>
<feature type="chain" id="PRO_5039619231" evidence="1">
    <location>
        <begin position="21"/>
        <end position="136"/>
    </location>
</feature>
<dbReference type="Proteomes" id="UP000295632">
    <property type="component" value="Unassembled WGS sequence"/>
</dbReference>
<dbReference type="AlphaFoldDB" id="A0A4R6TVU7"/>
<evidence type="ECO:0000313" key="3">
    <source>
        <dbReference type="Proteomes" id="UP000295632"/>
    </source>
</evidence>
<name>A0A4R6TVU7_9BACI</name>
<evidence type="ECO:0000313" key="2">
    <source>
        <dbReference type="EMBL" id="TDQ36119.1"/>
    </source>
</evidence>
<dbReference type="EMBL" id="SNYJ01000020">
    <property type="protein sequence ID" value="TDQ36119.1"/>
    <property type="molecule type" value="Genomic_DNA"/>
</dbReference>
<keyword evidence="3" id="KW-1185">Reference proteome</keyword>
<reference evidence="2 3" key="1">
    <citation type="submission" date="2019-03" db="EMBL/GenBank/DDBJ databases">
        <title>Genomic Encyclopedia of Type Strains, Phase IV (KMG-IV): sequencing the most valuable type-strain genomes for metagenomic binning, comparative biology and taxonomic classification.</title>
        <authorList>
            <person name="Goeker M."/>
        </authorList>
    </citation>
    <scope>NUCLEOTIDE SEQUENCE [LARGE SCALE GENOMIC DNA]</scope>
    <source>
        <strain evidence="2 3">DSM 28697</strain>
    </source>
</reference>
<protein>
    <submittedName>
        <fullName evidence="2">Uncharacterized protein</fullName>
    </submittedName>
</protein>
<comment type="caution">
    <text evidence="2">The sequence shown here is derived from an EMBL/GenBank/DDBJ whole genome shotgun (WGS) entry which is preliminary data.</text>
</comment>
<dbReference type="RefSeq" id="WP_133581849.1">
    <property type="nucleotide sequence ID" value="NZ_SNYJ01000020.1"/>
</dbReference>